<evidence type="ECO:0000256" key="10">
    <source>
        <dbReference type="ARBA" id="ARBA00023237"/>
    </source>
</evidence>
<comment type="caution">
    <text evidence="14">The sequence shown here is derived from an EMBL/GenBank/DDBJ whole genome shotgun (WGS) entry which is preliminary data.</text>
</comment>
<evidence type="ECO:0000256" key="9">
    <source>
        <dbReference type="ARBA" id="ARBA00023136"/>
    </source>
</evidence>
<name>A0A8X8IG87_9BACT</name>
<dbReference type="InterPro" id="IPR008969">
    <property type="entry name" value="CarboxyPept-like_regulatory"/>
</dbReference>
<keyword evidence="4" id="KW-0410">Iron transport</keyword>
<evidence type="ECO:0000256" key="11">
    <source>
        <dbReference type="PROSITE-ProRule" id="PRU01360"/>
    </source>
</evidence>
<feature type="signal peptide" evidence="12">
    <location>
        <begin position="1"/>
        <end position="19"/>
    </location>
</feature>
<keyword evidence="6 12" id="KW-0732">Signal</keyword>
<dbReference type="Pfam" id="PF07715">
    <property type="entry name" value="Plug"/>
    <property type="match status" value="1"/>
</dbReference>
<keyword evidence="9 11" id="KW-0472">Membrane</keyword>
<dbReference type="AlphaFoldDB" id="A0A8X8IG87"/>
<dbReference type="EMBL" id="FNNO01000012">
    <property type="protein sequence ID" value="SDX26424.1"/>
    <property type="molecule type" value="Genomic_DNA"/>
</dbReference>
<dbReference type="InterPro" id="IPR037066">
    <property type="entry name" value="Plug_dom_sf"/>
</dbReference>
<keyword evidence="5 11" id="KW-0812">Transmembrane</keyword>
<evidence type="ECO:0000256" key="8">
    <source>
        <dbReference type="ARBA" id="ARBA00023065"/>
    </source>
</evidence>
<dbReference type="Pfam" id="PF13620">
    <property type="entry name" value="CarboxypepD_reg"/>
    <property type="match status" value="1"/>
</dbReference>
<evidence type="ECO:0000256" key="7">
    <source>
        <dbReference type="ARBA" id="ARBA00023004"/>
    </source>
</evidence>
<dbReference type="InterPro" id="IPR012910">
    <property type="entry name" value="Plug_dom"/>
</dbReference>
<dbReference type="RefSeq" id="WP_092724638.1">
    <property type="nucleotide sequence ID" value="NZ_FNNO01000012.1"/>
</dbReference>
<evidence type="ECO:0000313" key="15">
    <source>
        <dbReference type="Proteomes" id="UP000198711"/>
    </source>
</evidence>
<dbReference type="InterPro" id="IPR039426">
    <property type="entry name" value="TonB-dep_rcpt-like"/>
</dbReference>
<keyword evidence="8" id="KW-0406">Ion transport</keyword>
<evidence type="ECO:0000256" key="5">
    <source>
        <dbReference type="ARBA" id="ARBA00022692"/>
    </source>
</evidence>
<evidence type="ECO:0000256" key="12">
    <source>
        <dbReference type="SAM" id="SignalP"/>
    </source>
</evidence>
<gene>
    <name evidence="14" type="ORF">SAMN05444410_11227</name>
</gene>
<evidence type="ECO:0000256" key="2">
    <source>
        <dbReference type="ARBA" id="ARBA00022448"/>
    </source>
</evidence>
<evidence type="ECO:0000313" key="14">
    <source>
        <dbReference type="EMBL" id="SDX26424.1"/>
    </source>
</evidence>
<sequence>MKKLPGVILLALLSVSVFSQSNRTFIRGTVTDRSTGSPLAGVVVSLGSKNSLTDEAGHFTFGKQHKGSYPCTINSLGYQSYTTTIPANDSVTDIAIQLIPSVFFLEPLEVKSVRAAELAPFAKTNLSKEEIAKSNLGQDIPFLLNQTPSTVVNSDAGNGVGYTAIHIRGTDATRINVTLNGIPYNDAESMITYFVDLPDFASSVNSIQVQRGVGTSSNGPSAFGATINLSTNEYHDQAYGELNNSFGSFNTWKNTIKAGTGLINDHFTIDARLSRVSSDGYIDRASSDLQSFYLSAAYLNKKSSLRFNLFSGKEKTYQAWYGVPQDSLATHRTYNPAGTEKPGYPYNNQTDNYTQTHYQLFFNHSFNNNWLFNTAVFLTRGYGYYEEYKANAVFTDYGLPNLTVGGTTVTQSDLVRQRWLDNYFYGQIASLQYRKNQDEITLGGGWTKYDGSHFGTLPWIQLSNALKDFRYYSYPAVKTDQHAYLKWQHRINAHWLSFADLQYRHVGHTMKGFEGNAGLNVKRDFDFINPKAGITYTNNGWQGYLSYALGHKEPNRDDFQASPVNQPKAETLHDFELGMEKRTAAYYYGVNFYYMYYRNQLVLTGQINDVGAYTRINTPNSYRMGVELQAGARPAPWLHISGNFSISRNKINAFTEYIDNYDTGGQKSVAHQNTDISFSPHMVGGLTLDFLPVQHLECSLLSKYVGKQYMDNSQDEQRKLNAYFTEDLRIGYTIRNKGLKEWRLVAQVNNLFNRKYEPNGYTYSYISNSALTTSNGYYPMAGTNYMIGLNLQF</sequence>
<dbReference type="PROSITE" id="PS52016">
    <property type="entry name" value="TONB_DEPENDENT_REC_3"/>
    <property type="match status" value="1"/>
</dbReference>
<keyword evidence="10 11" id="KW-0998">Cell outer membrane</keyword>
<evidence type="ECO:0000256" key="6">
    <source>
        <dbReference type="ARBA" id="ARBA00022729"/>
    </source>
</evidence>
<dbReference type="SUPFAM" id="SSF49464">
    <property type="entry name" value="Carboxypeptidase regulatory domain-like"/>
    <property type="match status" value="1"/>
</dbReference>
<comment type="subcellular location">
    <subcellularLocation>
        <location evidence="1 11">Cell outer membrane</location>
        <topology evidence="1 11">Multi-pass membrane protein</topology>
    </subcellularLocation>
</comment>
<proteinExistence type="inferred from homology"/>
<dbReference type="Gene3D" id="2.170.130.10">
    <property type="entry name" value="TonB-dependent receptor, plug domain"/>
    <property type="match status" value="1"/>
</dbReference>
<evidence type="ECO:0000259" key="13">
    <source>
        <dbReference type="Pfam" id="PF07715"/>
    </source>
</evidence>
<protein>
    <submittedName>
        <fullName evidence="14">Iron complex outermembrane recepter protein</fullName>
    </submittedName>
</protein>
<feature type="chain" id="PRO_5036500977" evidence="12">
    <location>
        <begin position="20"/>
        <end position="793"/>
    </location>
</feature>
<evidence type="ECO:0000256" key="4">
    <source>
        <dbReference type="ARBA" id="ARBA00022496"/>
    </source>
</evidence>
<keyword evidence="15" id="KW-1185">Reference proteome</keyword>
<keyword evidence="2 11" id="KW-0813">Transport</keyword>
<accession>A0A8X8IG87</accession>
<dbReference type="GO" id="GO:0015344">
    <property type="term" value="F:siderophore uptake transmembrane transporter activity"/>
    <property type="evidence" value="ECO:0007669"/>
    <property type="project" value="TreeGrafter"/>
</dbReference>
<dbReference type="SUPFAM" id="SSF56935">
    <property type="entry name" value="Porins"/>
    <property type="match status" value="1"/>
</dbReference>
<dbReference type="PANTHER" id="PTHR32552">
    <property type="entry name" value="FERRICHROME IRON RECEPTOR-RELATED"/>
    <property type="match status" value="1"/>
</dbReference>
<dbReference type="GO" id="GO:0009279">
    <property type="term" value="C:cell outer membrane"/>
    <property type="evidence" value="ECO:0007669"/>
    <property type="project" value="UniProtKB-SubCell"/>
</dbReference>
<dbReference type="PANTHER" id="PTHR32552:SF68">
    <property type="entry name" value="FERRICHROME OUTER MEMBRANE TRANSPORTER_PHAGE RECEPTOR"/>
    <property type="match status" value="1"/>
</dbReference>
<feature type="domain" description="TonB-dependent receptor plug" evidence="13">
    <location>
        <begin position="119"/>
        <end position="225"/>
    </location>
</feature>
<comment type="similarity">
    <text evidence="11">Belongs to the TonB-dependent receptor family.</text>
</comment>
<organism evidence="14 15">
    <name type="scientific">Hydrobacter penzbergensis</name>
    <dbReference type="NCBI Taxonomy" id="1235997"/>
    <lineage>
        <taxon>Bacteria</taxon>
        <taxon>Pseudomonadati</taxon>
        <taxon>Bacteroidota</taxon>
        <taxon>Chitinophagia</taxon>
        <taxon>Chitinophagales</taxon>
        <taxon>Chitinophagaceae</taxon>
        <taxon>Hydrobacter</taxon>
    </lineage>
</organism>
<keyword evidence="3 11" id="KW-1134">Transmembrane beta strand</keyword>
<evidence type="ECO:0000256" key="3">
    <source>
        <dbReference type="ARBA" id="ARBA00022452"/>
    </source>
</evidence>
<keyword evidence="7" id="KW-0408">Iron</keyword>
<dbReference type="Gene3D" id="2.60.40.1120">
    <property type="entry name" value="Carboxypeptidase-like, regulatory domain"/>
    <property type="match status" value="1"/>
</dbReference>
<reference evidence="14 15" key="1">
    <citation type="submission" date="2016-10" db="EMBL/GenBank/DDBJ databases">
        <authorList>
            <person name="Varghese N."/>
            <person name="Submissions S."/>
        </authorList>
    </citation>
    <scope>NUCLEOTIDE SEQUENCE [LARGE SCALE GENOMIC DNA]</scope>
    <source>
        <strain evidence="14 15">DSM 25353</strain>
    </source>
</reference>
<dbReference type="InterPro" id="IPR036942">
    <property type="entry name" value="Beta-barrel_TonB_sf"/>
</dbReference>
<evidence type="ECO:0000256" key="1">
    <source>
        <dbReference type="ARBA" id="ARBA00004571"/>
    </source>
</evidence>
<dbReference type="Proteomes" id="UP000198711">
    <property type="component" value="Unassembled WGS sequence"/>
</dbReference>
<dbReference type="Gene3D" id="2.40.170.20">
    <property type="entry name" value="TonB-dependent receptor, beta-barrel domain"/>
    <property type="match status" value="1"/>
</dbReference>